<evidence type="ECO:0000313" key="3">
    <source>
        <dbReference type="Proteomes" id="UP000248039"/>
    </source>
</evidence>
<proteinExistence type="predicted"/>
<comment type="caution">
    <text evidence="2">The sequence shown here is derived from an EMBL/GenBank/DDBJ whole genome shotgun (WGS) entry which is preliminary data.</text>
</comment>
<evidence type="ECO:0000256" key="1">
    <source>
        <dbReference type="SAM" id="MobiDB-lite"/>
    </source>
</evidence>
<keyword evidence="3" id="KW-1185">Reference proteome</keyword>
<dbReference type="Proteomes" id="UP000248039">
    <property type="component" value="Unassembled WGS sequence"/>
</dbReference>
<dbReference type="AlphaFoldDB" id="A0A2V4NM83"/>
<feature type="region of interest" description="Disordered" evidence="1">
    <location>
        <begin position="53"/>
        <end position="84"/>
    </location>
</feature>
<reference evidence="2 3" key="1">
    <citation type="submission" date="2018-03" db="EMBL/GenBank/DDBJ databases">
        <title>Bioinformatic expansion and discovery of thiopeptide antibiotics.</title>
        <authorList>
            <person name="Schwalen C.J."/>
            <person name="Hudson G.A."/>
            <person name="Mitchell D.A."/>
        </authorList>
    </citation>
    <scope>NUCLEOTIDE SEQUENCE [LARGE SCALE GENOMIC DNA]</scope>
    <source>
        <strain evidence="2 3">ATCC 21389</strain>
    </source>
</reference>
<dbReference type="EMBL" id="PYBW01000081">
    <property type="protein sequence ID" value="PYC76748.1"/>
    <property type="molecule type" value="Genomic_DNA"/>
</dbReference>
<protein>
    <submittedName>
        <fullName evidence="2">Uncharacterized protein</fullName>
    </submittedName>
</protein>
<gene>
    <name evidence="2" type="ORF">C7C46_21410</name>
</gene>
<feature type="compositionally biased region" description="Gly residues" evidence="1">
    <location>
        <begin position="66"/>
        <end position="77"/>
    </location>
</feature>
<organism evidence="2 3">
    <name type="scientific">Streptomyces tateyamensis</name>
    <dbReference type="NCBI Taxonomy" id="565073"/>
    <lineage>
        <taxon>Bacteria</taxon>
        <taxon>Bacillati</taxon>
        <taxon>Actinomycetota</taxon>
        <taxon>Actinomycetes</taxon>
        <taxon>Kitasatosporales</taxon>
        <taxon>Streptomycetaceae</taxon>
        <taxon>Streptomyces</taxon>
    </lineage>
</organism>
<accession>A0A2V4NM83</accession>
<name>A0A2V4NM83_9ACTN</name>
<sequence length="225" mass="22665">MGRYGAVSRLRALWVGAVVPLILFPVAGCGQAGGAQHLSGISGAGGATGDSVNSGISAAPGDSAAPGGGNGTGGATAGGAPAPTAGAEQAVGRVVLSTYQDWWAAQVKAYSGEDPNGAQVRVYSNGLALANVLQSLAGLRDAKLVMTGQPAISPQVTSVDLNASPQSAVIEDCVDVTGWHQSDPATGSVKDAPQHLTRYRAKAVLRINAGLWKVFEFNREAGRTC</sequence>
<evidence type="ECO:0000313" key="2">
    <source>
        <dbReference type="EMBL" id="PYC76748.1"/>
    </source>
</evidence>